<evidence type="ECO:0000313" key="6">
    <source>
        <dbReference type="Proteomes" id="UP000053268"/>
    </source>
</evidence>
<comment type="subcellular location">
    <subcellularLocation>
        <location evidence="1">Nucleus</location>
    </subcellularLocation>
</comment>
<reference evidence="5 6" key="1">
    <citation type="journal article" date="2015" name="Nat. Commun.">
        <title>Outbred genome sequencing and CRISPR/Cas9 gene editing in butterflies.</title>
        <authorList>
            <person name="Li X."/>
            <person name="Fan D."/>
            <person name="Zhang W."/>
            <person name="Liu G."/>
            <person name="Zhang L."/>
            <person name="Zhao L."/>
            <person name="Fang X."/>
            <person name="Chen L."/>
            <person name="Dong Y."/>
            <person name="Chen Y."/>
            <person name="Ding Y."/>
            <person name="Zhao R."/>
            <person name="Feng M."/>
            <person name="Zhu Y."/>
            <person name="Feng Y."/>
            <person name="Jiang X."/>
            <person name="Zhu D."/>
            <person name="Xiang H."/>
            <person name="Feng X."/>
            <person name="Li S."/>
            <person name="Wang J."/>
            <person name="Zhang G."/>
            <person name="Kronforst M.R."/>
            <person name="Wang W."/>
        </authorList>
    </citation>
    <scope>NUCLEOTIDE SEQUENCE [LARGE SCALE GENOMIC DNA]</scope>
    <source>
        <strain evidence="5">Ya'a_city_454_Px</strain>
        <tissue evidence="5">Whole body</tissue>
    </source>
</reference>
<dbReference type="PANTHER" id="PTHR12243">
    <property type="entry name" value="MADF DOMAIN TRANSCRIPTION FACTOR"/>
    <property type="match status" value="1"/>
</dbReference>
<accession>A0A194QMN5</accession>
<dbReference type="GO" id="GO:0005634">
    <property type="term" value="C:nucleus"/>
    <property type="evidence" value="ECO:0007669"/>
    <property type="project" value="UniProtKB-SubCell"/>
</dbReference>
<dbReference type="Pfam" id="PF02944">
    <property type="entry name" value="BESS"/>
    <property type="match status" value="1"/>
</dbReference>
<proteinExistence type="predicted"/>
<protein>
    <recommendedName>
        <fullName evidence="7">MADF domain-containing protein</fullName>
    </recommendedName>
</protein>
<feature type="domain" description="BESS" evidence="4">
    <location>
        <begin position="175"/>
        <end position="214"/>
    </location>
</feature>
<organism evidence="5 6">
    <name type="scientific">Papilio xuthus</name>
    <name type="common">Asian swallowtail butterfly</name>
    <dbReference type="NCBI Taxonomy" id="66420"/>
    <lineage>
        <taxon>Eukaryota</taxon>
        <taxon>Metazoa</taxon>
        <taxon>Ecdysozoa</taxon>
        <taxon>Arthropoda</taxon>
        <taxon>Hexapoda</taxon>
        <taxon>Insecta</taxon>
        <taxon>Pterygota</taxon>
        <taxon>Neoptera</taxon>
        <taxon>Endopterygota</taxon>
        <taxon>Lepidoptera</taxon>
        <taxon>Glossata</taxon>
        <taxon>Ditrysia</taxon>
        <taxon>Papilionoidea</taxon>
        <taxon>Papilionidae</taxon>
        <taxon>Papilioninae</taxon>
        <taxon>Papilio</taxon>
    </lineage>
</organism>
<dbReference type="PROSITE" id="PS51031">
    <property type="entry name" value="BESS"/>
    <property type="match status" value="1"/>
</dbReference>
<feature type="region of interest" description="Disordered" evidence="2">
    <location>
        <begin position="110"/>
        <end position="141"/>
    </location>
</feature>
<feature type="domain" description="MADF" evidence="3">
    <location>
        <begin position="8"/>
        <end position="108"/>
    </location>
</feature>
<dbReference type="GO" id="GO:0005667">
    <property type="term" value="C:transcription regulator complex"/>
    <property type="evidence" value="ECO:0007669"/>
    <property type="project" value="TreeGrafter"/>
</dbReference>
<dbReference type="AlphaFoldDB" id="A0A194QMN5"/>
<dbReference type="PANTHER" id="PTHR12243:SF69">
    <property type="entry name" value="SI:CH73-59F11.3"/>
    <property type="match status" value="1"/>
</dbReference>
<sequence>MDVYDPEDLIAAVKKRPLLYDKFADNYNDRSAKYSNWIQVAEEVTENWSDLDEKDKELKAKEVQSKWRNMRDNFRREISDKQTTSNGLKKKTKYRYFQHLLFLLPQFQNKDSNSKSKSSVTMDNEREVSENSLTSNKRRGRRYTIFRSVPNKIRRTQEPMVNLIQPKSSYSWTEENEVRDFCRSLVPSLSKLDDEDRLSAKIEILNVLRRFSTPKHLRINNATINETQTFNTYQPSTNMESIQNQINPLSPLQTAQDLPIQNINTNPAPMITYSIDISQIKSDMNDN</sequence>
<gene>
    <name evidence="5" type="ORF">RR46_02443</name>
</gene>
<feature type="compositionally biased region" description="Low complexity" evidence="2">
    <location>
        <begin position="110"/>
        <end position="119"/>
    </location>
</feature>
<keyword evidence="6" id="KW-1185">Reference proteome</keyword>
<dbReference type="SMART" id="SM00595">
    <property type="entry name" value="MADF"/>
    <property type="match status" value="1"/>
</dbReference>
<dbReference type="Pfam" id="PF10545">
    <property type="entry name" value="MADF_DNA_bdg"/>
    <property type="match status" value="1"/>
</dbReference>
<dbReference type="PROSITE" id="PS51029">
    <property type="entry name" value="MADF"/>
    <property type="match status" value="1"/>
</dbReference>
<dbReference type="GO" id="GO:0006357">
    <property type="term" value="P:regulation of transcription by RNA polymerase II"/>
    <property type="evidence" value="ECO:0007669"/>
    <property type="project" value="TreeGrafter"/>
</dbReference>
<evidence type="ECO:0008006" key="7">
    <source>
        <dbReference type="Google" id="ProtNLM"/>
    </source>
</evidence>
<dbReference type="STRING" id="66420.A0A194QMN5"/>
<evidence type="ECO:0000313" key="5">
    <source>
        <dbReference type="EMBL" id="KPJ04746.1"/>
    </source>
</evidence>
<dbReference type="InterPro" id="IPR039353">
    <property type="entry name" value="TF_Adf1"/>
</dbReference>
<keyword evidence="1" id="KW-0539">Nucleus</keyword>
<name>A0A194QMN5_PAPXU</name>
<evidence type="ECO:0000259" key="3">
    <source>
        <dbReference type="PROSITE" id="PS51029"/>
    </source>
</evidence>
<evidence type="ECO:0000259" key="4">
    <source>
        <dbReference type="PROSITE" id="PS51031"/>
    </source>
</evidence>
<evidence type="ECO:0000256" key="1">
    <source>
        <dbReference type="PROSITE-ProRule" id="PRU00371"/>
    </source>
</evidence>
<dbReference type="GO" id="GO:0003677">
    <property type="term" value="F:DNA binding"/>
    <property type="evidence" value="ECO:0007669"/>
    <property type="project" value="InterPro"/>
</dbReference>
<dbReference type="InterPro" id="IPR006578">
    <property type="entry name" value="MADF-dom"/>
</dbReference>
<evidence type="ECO:0000256" key="2">
    <source>
        <dbReference type="SAM" id="MobiDB-lite"/>
    </source>
</evidence>
<dbReference type="EMBL" id="KQ458860">
    <property type="protein sequence ID" value="KPJ04746.1"/>
    <property type="molecule type" value="Genomic_DNA"/>
</dbReference>
<dbReference type="Proteomes" id="UP000053268">
    <property type="component" value="Unassembled WGS sequence"/>
</dbReference>
<dbReference type="InterPro" id="IPR004210">
    <property type="entry name" value="BESS_motif"/>
</dbReference>